<keyword evidence="3" id="KW-0805">Transcription regulation</keyword>
<sequence length="513" mass="59578">MDYCNNPELKYIIVQILFPNKTTFQLNRKSKQALYLQLSNTFIELIKSRKLLPETKLPSSRTLAENLKVHRKTVVACYEELLLQGWVESIAKKGTFVNANLPELNVQDFTIDNQHKKTNNTGFDFYHNEELVRKSPEKKEGFMYINDGISDARLTPTEDIARIYRRICGRKHIYKEMSYGSLFGNEKLRKTLANYLNKTRGLSVSYENILITRGSQMGIYLSSKLLLKKDDLVVIGETNYASADTTFLQNEANLVRVSVDENGINTKEIEEICKKKAIKAVYVTSHHHHPTTVTLSAERRIHLLNLAKKYSFAIIEDDYDYDFNYNHSPILPLASHDANGNVIYIGSVCKTVAPVFRIGYLIASKEFVNEAANQRRFIDRQGDALLELTFEEFIKNGDLDRHIKKVMKIYKTRRDLFCKLLEEKFKDVFFFEIPKGGMAVWLTLHKKYSWKTISEIAYKHQLEIGEWQRYDIGNSKHNAIRIGFATYNEEEIYELIKRLSKTMNEVKLLKKSL</sequence>
<name>A0ABX7SSZ4_9FLAO</name>
<proteinExistence type="inferred from homology"/>
<dbReference type="InterPro" id="IPR036388">
    <property type="entry name" value="WH-like_DNA-bd_sf"/>
</dbReference>
<dbReference type="CDD" id="cd00609">
    <property type="entry name" value="AAT_like"/>
    <property type="match status" value="1"/>
</dbReference>
<dbReference type="Gene3D" id="1.10.10.10">
    <property type="entry name" value="Winged helix-like DNA-binding domain superfamily/Winged helix DNA-binding domain"/>
    <property type="match status" value="1"/>
</dbReference>
<dbReference type="CDD" id="cd07377">
    <property type="entry name" value="WHTH_GntR"/>
    <property type="match status" value="1"/>
</dbReference>
<evidence type="ECO:0000256" key="4">
    <source>
        <dbReference type="ARBA" id="ARBA00023125"/>
    </source>
</evidence>
<keyword evidence="8" id="KW-1185">Reference proteome</keyword>
<dbReference type="EMBL" id="CP071795">
    <property type="protein sequence ID" value="QTD37367.1"/>
    <property type="molecule type" value="Genomic_DNA"/>
</dbReference>
<keyword evidence="5" id="KW-0804">Transcription</keyword>
<evidence type="ECO:0000256" key="3">
    <source>
        <dbReference type="ARBA" id="ARBA00023015"/>
    </source>
</evidence>
<organism evidence="7 8">
    <name type="scientific">Polaribacter batillariae</name>
    <dbReference type="NCBI Taxonomy" id="2808900"/>
    <lineage>
        <taxon>Bacteria</taxon>
        <taxon>Pseudomonadati</taxon>
        <taxon>Bacteroidota</taxon>
        <taxon>Flavobacteriia</taxon>
        <taxon>Flavobacteriales</taxon>
        <taxon>Flavobacteriaceae</taxon>
    </lineage>
</organism>
<dbReference type="PROSITE" id="PS50949">
    <property type="entry name" value="HTH_GNTR"/>
    <property type="match status" value="1"/>
</dbReference>
<dbReference type="PANTHER" id="PTHR46577:SF1">
    <property type="entry name" value="HTH-TYPE TRANSCRIPTIONAL REGULATORY PROTEIN GABR"/>
    <property type="match status" value="1"/>
</dbReference>
<evidence type="ECO:0000256" key="1">
    <source>
        <dbReference type="ARBA" id="ARBA00005384"/>
    </source>
</evidence>
<dbReference type="SUPFAM" id="SSF46785">
    <property type="entry name" value="Winged helix' DNA-binding domain"/>
    <property type="match status" value="1"/>
</dbReference>
<evidence type="ECO:0000256" key="2">
    <source>
        <dbReference type="ARBA" id="ARBA00022898"/>
    </source>
</evidence>
<keyword evidence="2" id="KW-0663">Pyridoxal phosphate</keyword>
<accession>A0ABX7SSZ4</accession>
<dbReference type="InterPro" id="IPR036390">
    <property type="entry name" value="WH_DNA-bd_sf"/>
</dbReference>
<dbReference type="InterPro" id="IPR004839">
    <property type="entry name" value="Aminotransferase_I/II_large"/>
</dbReference>
<dbReference type="InterPro" id="IPR015424">
    <property type="entry name" value="PyrdxlP-dep_Trfase"/>
</dbReference>
<evidence type="ECO:0000313" key="8">
    <source>
        <dbReference type="Proteomes" id="UP000663935"/>
    </source>
</evidence>
<dbReference type="InterPro" id="IPR015421">
    <property type="entry name" value="PyrdxlP-dep_Trfase_major"/>
</dbReference>
<dbReference type="Pfam" id="PF00155">
    <property type="entry name" value="Aminotran_1_2"/>
    <property type="match status" value="1"/>
</dbReference>
<feature type="domain" description="HTH gntR-type" evidence="6">
    <location>
        <begin position="32"/>
        <end position="100"/>
    </location>
</feature>
<comment type="similarity">
    <text evidence="1">In the C-terminal section; belongs to the class-I pyridoxal-phosphate-dependent aminotransferase family.</text>
</comment>
<keyword evidence="4" id="KW-0238">DNA-binding</keyword>
<dbReference type="RefSeq" id="WP_207971538.1">
    <property type="nucleotide sequence ID" value="NZ_CP071795.1"/>
</dbReference>
<dbReference type="SUPFAM" id="SSF53383">
    <property type="entry name" value="PLP-dependent transferases"/>
    <property type="match status" value="1"/>
</dbReference>
<keyword evidence="7" id="KW-0032">Aminotransferase</keyword>
<protein>
    <submittedName>
        <fullName evidence="7">PLP-dependent aminotransferase family protein</fullName>
    </submittedName>
</protein>
<dbReference type="InterPro" id="IPR051446">
    <property type="entry name" value="HTH_trans_reg/aminotransferase"/>
</dbReference>
<reference evidence="7 8" key="1">
    <citation type="submission" date="2021-03" db="EMBL/GenBank/DDBJ databases">
        <title>Complete genome of Polaribacter_sp.G4M1.</title>
        <authorList>
            <person name="Jeong S.W."/>
            <person name="Bae J.W."/>
        </authorList>
    </citation>
    <scope>NUCLEOTIDE SEQUENCE [LARGE SCALE GENOMIC DNA]</scope>
    <source>
        <strain evidence="7 8">G4M1</strain>
    </source>
</reference>
<evidence type="ECO:0000256" key="5">
    <source>
        <dbReference type="ARBA" id="ARBA00023163"/>
    </source>
</evidence>
<dbReference type="SMART" id="SM00345">
    <property type="entry name" value="HTH_GNTR"/>
    <property type="match status" value="1"/>
</dbReference>
<evidence type="ECO:0000313" key="7">
    <source>
        <dbReference type="EMBL" id="QTD37367.1"/>
    </source>
</evidence>
<dbReference type="Gene3D" id="3.40.640.10">
    <property type="entry name" value="Type I PLP-dependent aspartate aminotransferase-like (Major domain)"/>
    <property type="match status" value="1"/>
</dbReference>
<dbReference type="PANTHER" id="PTHR46577">
    <property type="entry name" value="HTH-TYPE TRANSCRIPTIONAL REGULATORY PROTEIN GABR"/>
    <property type="match status" value="1"/>
</dbReference>
<dbReference type="Pfam" id="PF00392">
    <property type="entry name" value="GntR"/>
    <property type="match status" value="1"/>
</dbReference>
<evidence type="ECO:0000259" key="6">
    <source>
        <dbReference type="PROSITE" id="PS50949"/>
    </source>
</evidence>
<dbReference type="InterPro" id="IPR000524">
    <property type="entry name" value="Tscrpt_reg_HTH_GntR"/>
</dbReference>
<dbReference type="GO" id="GO:0008483">
    <property type="term" value="F:transaminase activity"/>
    <property type="evidence" value="ECO:0007669"/>
    <property type="project" value="UniProtKB-KW"/>
</dbReference>
<dbReference type="Proteomes" id="UP000663935">
    <property type="component" value="Chromosome"/>
</dbReference>
<gene>
    <name evidence="7" type="ORF">JL193_14910</name>
</gene>
<keyword evidence="7" id="KW-0808">Transferase</keyword>